<accession>A8YBA3</accession>
<dbReference type="AntiFam" id="ANF00013">
    <property type="entry name" value="tRNA translation"/>
</dbReference>
<organism evidence="1">
    <name type="scientific">Microcystis aeruginosa (strain PCC 7806)</name>
    <dbReference type="NCBI Taxonomy" id="267872"/>
    <lineage>
        <taxon>Bacteria</taxon>
        <taxon>Bacillati</taxon>
        <taxon>Cyanobacteriota</taxon>
        <taxon>Cyanophyceae</taxon>
        <taxon>Oscillatoriophycideae</taxon>
        <taxon>Chroococcales</taxon>
        <taxon>Microcystaceae</taxon>
        <taxon>Microcystis</taxon>
    </lineage>
</organism>
<proteinExistence type="predicted"/>
<gene>
    <name evidence="1" type="ORF">IPF_5900</name>
</gene>
<sequence length="46" mass="5117">MQNAAIIAMMVKVQYRGVAQLGSALLWGSRGRGFESRRSDCRKTES</sequence>
<dbReference type="AlphaFoldDB" id="A8YBA3"/>
<protein>
    <submittedName>
        <fullName evidence="1">Genome sequencing data, contig C269</fullName>
    </submittedName>
</protein>
<evidence type="ECO:0000313" key="1">
    <source>
        <dbReference type="EMBL" id="CAO90507.1"/>
    </source>
</evidence>
<dbReference type="EMBL" id="AM778899">
    <property type="protein sequence ID" value="CAO90507.1"/>
    <property type="molecule type" value="Genomic_DNA"/>
</dbReference>
<reference evidence="1" key="1">
    <citation type="submission" date="2007-08" db="EMBL/GenBank/DDBJ databases">
        <authorList>
            <person name="Frangeul L."/>
        </authorList>
    </citation>
    <scope>NUCLEOTIDE SEQUENCE</scope>
    <source>
        <strain evidence="1">PCC 7806</strain>
    </source>
</reference>
<name>A8YBA3_MICA7</name>